<feature type="domain" description="DUF1308" evidence="2">
    <location>
        <begin position="340"/>
        <end position="428"/>
    </location>
</feature>
<evidence type="ECO:0000256" key="1">
    <source>
        <dbReference type="SAM" id="MobiDB-lite"/>
    </source>
</evidence>
<feature type="region of interest" description="Disordered" evidence="1">
    <location>
        <begin position="74"/>
        <end position="97"/>
    </location>
</feature>
<reference evidence="4" key="1">
    <citation type="journal article" date="2017" name="Genome Biol.">
        <title>Comparative genomics reveals high biological diversity and specific adaptations in the industrially and medically important fungal genus Aspergillus.</title>
        <authorList>
            <person name="de Vries R.P."/>
            <person name="Riley R."/>
            <person name="Wiebenga A."/>
            <person name="Aguilar-Osorio G."/>
            <person name="Amillis S."/>
            <person name="Uchima C.A."/>
            <person name="Anderluh G."/>
            <person name="Asadollahi M."/>
            <person name="Askin M."/>
            <person name="Barry K."/>
            <person name="Battaglia E."/>
            <person name="Bayram O."/>
            <person name="Benocci T."/>
            <person name="Braus-Stromeyer S.A."/>
            <person name="Caldana C."/>
            <person name="Canovas D."/>
            <person name="Cerqueira G.C."/>
            <person name="Chen F."/>
            <person name="Chen W."/>
            <person name="Choi C."/>
            <person name="Clum A."/>
            <person name="Dos Santos R.A."/>
            <person name="Damasio A.R."/>
            <person name="Diallinas G."/>
            <person name="Emri T."/>
            <person name="Fekete E."/>
            <person name="Flipphi M."/>
            <person name="Freyberg S."/>
            <person name="Gallo A."/>
            <person name="Gournas C."/>
            <person name="Habgood R."/>
            <person name="Hainaut M."/>
            <person name="Harispe M.L."/>
            <person name="Henrissat B."/>
            <person name="Hilden K.S."/>
            <person name="Hope R."/>
            <person name="Hossain A."/>
            <person name="Karabika E."/>
            <person name="Karaffa L."/>
            <person name="Karanyi Z."/>
            <person name="Krasevec N."/>
            <person name="Kuo A."/>
            <person name="Kusch H."/>
            <person name="LaButti K."/>
            <person name="Lagendijk E.L."/>
            <person name="Lapidus A."/>
            <person name="Levasseur A."/>
            <person name="Lindquist E."/>
            <person name="Lipzen A."/>
            <person name="Logrieco A.F."/>
            <person name="MacCabe A."/>
            <person name="Maekelae M.R."/>
            <person name="Malavazi I."/>
            <person name="Melin P."/>
            <person name="Meyer V."/>
            <person name="Mielnichuk N."/>
            <person name="Miskei M."/>
            <person name="Molnar A.P."/>
            <person name="Mule G."/>
            <person name="Ngan C.Y."/>
            <person name="Orejas M."/>
            <person name="Orosz E."/>
            <person name="Ouedraogo J.P."/>
            <person name="Overkamp K.M."/>
            <person name="Park H.-S."/>
            <person name="Perrone G."/>
            <person name="Piumi F."/>
            <person name="Punt P.J."/>
            <person name="Ram A.F."/>
            <person name="Ramon A."/>
            <person name="Rauscher S."/>
            <person name="Record E."/>
            <person name="Riano-Pachon D.M."/>
            <person name="Robert V."/>
            <person name="Roehrig J."/>
            <person name="Ruller R."/>
            <person name="Salamov A."/>
            <person name="Salih N.S."/>
            <person name="Samson R.A."/>
            <person name="Sandor E."/>
            <person name="Sanguinetti M."/>
            <person name="Schuetze T."/>
            <person name="Sepcic K."/>
            <person name="Shelest E."/>
            <person name="Sherlock G."/>
            <person name="Sophianopoulou V."/>
            <person name="Squina F.M."/>
            <person name="Sun H."/>
            <person name="Susca A."/>
            <person name="Todd R.B."/>
            <person name="Tsang A."/>
            <person name="Unkles S.E."/>
            <person name="van de Wiele N."/>
            <person name="van Rossen-Uffink D."/>
            <person name="Oliveira J.V."/>
            <person name="Vesth T.C."/>
            <person name="Visser J."/>
            <person name="Yu J.-H."/>
            <person name="Zhou M."/>
            <person name="Andersen M.R."/>
            <person name="Archer D.B."/>
            <person name="Baker S.E."/>
            <person name="Benoit I."/>
            <person name="Brakhage A.A."/>
            <person name="Braus G.H."/>
            <person name="Fischer R."/>
            <person name="Frisvad J.C."/>
            <person name="Goldman G.H."/>
            <person name="Houbraken J."/>
            <person name="Oakley B."/>
            <person name="Pocsi I."/>
            <person name="Scazzocchio C."/>
            <person name="Seiboth B."/>
            <person name="vanKuyk P.A."/>
            <person name="Wortman J."/>
            <person name="Dyer P.S."/>
            <person name="Grigoriev I.V."/>
        </authorList>
    </citation>
    <scope>NUCLEOTIDE SEQUENCE [LARGE SCALE GENOMIC DNA]</scope>
    <source>
        <strain evidence="4">CBS 506.65</strain>
    </source>
</reference>
<dbReference type="GeneID" id="34611827"/>
<dbReference type="Pfam" id="PF07000">
    <property type="entry name" value="DUF1308"/>
    <property type="match status" value="1"/>
</dbReference>
<sequence>MTIDNEVSIPDAVDQDAIVNGLLSKCERLISEVDSFQSLVKQTMRNPQLVEVRQMRSNLVSEIRALEKLQGQIESSTPALLHDPSEEGDDDDDDDESQLRLAHGLRSSNLPFYETVWTVAKTSCTGLVAFWKRFYWDDGESALKQDGDERSQGKRQGKNKRKSVLVDIVADGGEEWVKVSTVPESRLLFEIAEKGWEVDTDASSDGEQGEGSASQRVILRNYDSNDEGQDHESDDDDEIELIKLAAGMRKAANATRVRYRHPRIRFVLPKIEEGKVAEIDHMLEVIRRYDITVVCGNNMPSAMRAPLEETALPGPDNDSHQEQDLSDLLPTPYKSFTPTLNVDCTLLLAMVSDLSHFKHIPPLPNHHLAIKRQIDAEKQKPLLPLELWPAVRGHELVCTEEAAKRFREIVQTIGTETEKERTEIMMGAFRFQNADPETLFQKYQELSDHSVPQDWKLPIRVVEAKTVISSALTHGKLPPVAHLLAETISHINQSVFFYGWVTGITTISSNRTVVKQIETVVEGHRGSDDALEGPHVWICDTARSLVGKEKDRKK</sequence>
<evidence type="ECO:0000313" key="3">
    <source>
        <dbReference type="EMBL" id="OJJ50985.1"/>
    </source>
</evidence>
<proteinExistence type="predicted"/>
<dbReference type="AlphaFoldDB" id="A0A1L9SUT9"/>
<dbReference type="PANTHER" id="PTHR13379">
    <property type="entry name" value="UNCHARACTERIZED DUF1308"/>
    <property type="match status" value="1"/>
</dbReference>
<dbReference type="PANTHER" id="PTHR13379:SF0">
    <property type="entry name" value="UPF0415 PROTEIN C7ORF25"/>
    <property type="match status" value="1"/>
</dbReference>
<feature type="compositionally biased region" description="Acidic residues" evidence="1">
    <location>
        <begin position="86"/>
        <end position="96"/>
    </location>
</feature>
<evidence type="ECO:0000313" key="4">
    <source>
        <dbReference type="Proteomes" id="UP000184188"/>
    </source>
</evidence>
<dbReference type="VEuPathDB" id="FungiDB:ASPZODRAFT_148362"/>
<organism evidence="3 4">
    <name type="scientific">Penicilliopsis zonata CBS 506.65</name>
    <dbReference type="NCBI Taxonomy" id="1073090"/>
    <lineage>
        <taxon>Eukaryota</taxon>
        <taxon>Fungi</taxon>
        <taxon>Dikarya</taxon>
        <taxon>Ascomycota</taxon>
        <taxon>Pezizomycotina</taxon>
        <taxon>Eurotiomycetes</taxon>
        <taxon>Eurotiomycetidae</taxon>
        <taxon>Eurotiales</taxon>
        <taxon>Aspergillaceae</taxon>
        <taxon>Penicilliopsis</taxon>
    </lineage>
</organism>
<dbReference type="EMBL" id="KV878336">
    <property type="protein sequence ID" value="OJJ50985.1"/>
    <property type="molecule type" value="Genomic_DNA"/>
</dbReference>
<accession>A0A1L9SUT9</accession>
<dbReference type="STRING" id="1073090.A0A1L9SUT9"/>
<gene>
    <name evidence="3" type="ORF">ASPZODRAFT_148362</name>
</gene>
<name>A0A1L9SUT9_9EURO</name>
<evidence type="ECO:0000259" key="2">
    <source>
        <dbReference type="Pfam" id="PF07000"/>
    </source>
</evidence>
<protein>
    <recommendedName>
        <fullName evidence="2">DUF1308 domain-containing protein</fullName>
    </recommendedName>
</protein>
<dbReference type="RefSeq" id="XP_022585495.1">
    <property type="nucleotide sequence ID" value="XM_022725362.1"/>
</dbReference>
<keyword evidence="4" id="KW-1185">Reference proteome</keyword>
<dbReference type="OrthoDB" id="441890at2759"/>
<dbReference type="Proteomes" id="UP000184188">
    <property type="component" value="Unassembled WGS sequence"/>
</dbReference>
<dbReference type="InterPro" id="IPR010733">
    <property type="entry name" value="DUF1308"/>
</dbReference>